<dbReference type="AlphaFoldDB" id="A0A956NAW4"/>
<evidence type="ECO:0000313" key="6">
    <source>
        <dbReference type="Proteomes" id="UP000739538"/>
    </source>
</evidence>
<proteinExistence type="predicted"/>
<evidence type="ECO:0000259" key="4">
    <source>
        <dbReference type="Pfam" id="PF13860"/>
    </source>
</evidence>
<protein>
    <submittedName>
        <fullName evidence="5">VCBS repeat-containing protein</fullName>
    </submittedName>
</protein>
<evidence type="ECO:0000256" key="1">
    <source>
        <dbReference type="ARBA" id="ARBA00022729"/>
    </source>
</evidence>
<evidence type="ECO:0000256" key="2">
    <source>
        <dbReference type="SAM" id="MobiDB-lite"/>
    </source>
</evidence>
<dbReference type="Pfam" id="PF13517">
    <property type="entry name" value="FG-GAP_3"/>
    <property type="match status" value="2"/>
</dbReference>
<feature type="compositionally biased region" description="Basic and acidic residues" evidence="2">
    <location>
        <begin position="513"/>
        <end position="522"/>
    </location>
</feature>
<organism evidence="5 6">
    <name type="scientific">Eiseniibacteriota bacterium</name>
    <dbReference type="NCBI Taxonomy" id="2212470"/>
    <lineage>
        <taxon>Bacteria</taxon>
        <taxon>Candidatus Eiseniibacteriota</taxon>
    </lineage>
</organism>
<evidence type="ECO:0000313" key="5">
    <source>
        <dbReference type="EMBL" id="MCA9755427.1"/>
    </source>
</evidence>
<feature type="chain" id="PRO_5037606730" evidence="3">
    <location>
        <begin position="23"/>
        <end position="656"/>
    </location>
</feature>
<dbReference type="SUPFAM" id="SSF69318">
    <property type="entry name" value="Integrin alpha N-terminal domain"/>
    <property type="match status" value="1"/>
</dbReference>
<dbReference type="EMBL" id="JAGQHS010000022">
    <property type="protein sequence ID" value="MCA9755427.1"/>
    <property type="molecule type" value="Genomic_DNA"/>
</dbReference>
<reference evidence="5" key="1">
    <citation type="submission" date="2020-04" db="EMBL/GenBank/DDBJ databases">
        <authorList>
            <person name="Zhang T."/>
        </authorList>
    </citation>
    <scope>NUCLEOTIDE SEQUENCE</scope>
    <source>
        <strain evidence="5">HKST-UBA02</strain>
    </source>
</reference>
<comment type="caution">
    <text evidence="5">The sequence shown here is derived from an EMBL/GenBank/DDBJ whole genome shotgun (WGS) entry which is preliminary data.</text>
</comment>
<dbReference type="Pfam" id="PF13860">
    <property type="entry name" value="FlgD_ig"/>
    <property type="match status" value="1"/>
</dbReference>
<dbReference type="Proteomes" id="UP000739538">
    <property type="component" value="Unassembled WGS sequence"/>
</dbReference>
<feature type="signal peptide" evidence="3">
    <location>
        <begin position="1"/>
        <end position="22"/>
    </location>
</feature>
<gene>
    <name evidence="5" type="ORF">KDA27_06475</name>
</gene>
<sequence>MNGARLVLHPILCLLAGTTVLAETTTLPLDIPVPYETGVAEPPFDLVDRPDAVYLVGSETGRVLAQLPVLELGSVLEGLSGQSLDELTPRSELPPGVVEVEGWPVALPALPSGSPAVADLDGDGRQEIVLGLVDGSLYVFDADGTVRPGWPKQLGDPIRHGPRVADLDEDGRLEIIVATEAGFAHAIGLDGGRALPGWPVCIDAVLQTEQVWAAPTIAELHPHPGREVVLVGTDGTVQLFGSDGVPLPGWPVRVPRQTAQRRLGSCAPAATGDLDGDGDLEIVVGTDQGSIVAYRSDGRRLPGWPALLPGSARAGFGPVVVADLDGGGGPEILVASDRSETGAANLAILRSDGRAASRWPKTLRDRDNGGVAVADVNGDGELELITATVGGDGEITIWKPDGTILSGWPRVFPNVSFDSGVVVAELDPAPGLEIVVLGSAVEYGAKSLLYVLRSDGHPLRGFPIEVEATDAYAGGVTVGDLEGDGLAEVIVARGGSAQLDVYRFPAGGPRPWRRSDLGREDVGMPPPPADLTWMGPPFDASSGTASGSGSGPRNDAPADPREELAKEMDRDLPESIDPESTFRFLLTESGHIRLRVLDVRGRSVRTLLETSMPTGYYAVTWDGLRDDGKYAPTGVFYFELEVDGTALRKQLVLSLR</sequence>
<feature type="domain" description="FlgD/Vpr Ig-like" evidence="4">
    <location>
        <begin position="589"/>
        <end position="642"/>
    </location>
</feature>
<reference evidence="5" key="2">
    <citation type="journal article" date="2021" name="Microbiome">
        <title>Successional dynamics and alternative stable states in a saline activated sludge microbial community over 9 years.</title>
        <authorList>
            <person name="Wang Y."/>
            <person name="Ye J."/>
            <person name="Ju F."/>
            <person name="Liu L."/>
            <person name="Boyd J.A."/>
            <person name="Deng Y."/>
            <person name="Parks D.H."/>
            <person name="Jiang X."/>
            <person name="Yin X."/>
            <person name="Woodcroft B.J."/>
            <person name="Tyson G.W."/>
            <person name="Hugenholtz P."/>
            <person name="Polz M.F."/>
            <person name="Zhang T."/>
        </authorList>
    </citation>
    <scope>NUCLEOTIDE SEQUENCE</scope>
    <source>
        <strain evidence="5">HKST-UBA02</strain>
    </source>
</reference>
<accession>A0A956NAW4</accession>
<dbReference type="Gene3D" id="2.60.40.4070">
    <property type="match status" value="1"/>
</dbReference>
<dbReference type="PANTHER" id="PTHR44103:SF1">
    <property type="entry name" value="PROPROTEIN CONVERTASE P"/>
    <property type="match status" value="1"/>
</dbReference>
<dbReference type="InterPro" id="IPR028994">
    <property type="entry name" value="Integrin_alpha_N"/>
</dbReference>
<dbReference type="PANTHER" id="PTHR44103">
    <property type="entry name" value="PROPROTEIN CONVERTASE P"/>
    <property type="match status" value="1"/>
</dbReference>
<dbReference type="Gene3D" id="2.130.10.130">
    <property type="entry name" value="Integrin alpha, N-terminal"/>
    <property type="match status" value="1"/>
</dbReference>
<dbReference type="InterPro" id="IPR013517">
    <property type="entry name" value="FG-GAP"/>
</dbReference>
<name>A0A956NAW4_UNCEI</name>
<keyword evidence="1 3" id="KW-0732">Signal</keyword>
<evidence type="ECO:0000256" key="3">
    <source>
        <dbReference type="SAM" id="SignalP"/>
    </source>
</evidence>
<dbReference type="InterPro" id="IPR025965">
    <property type="entry name" value="FlgD/Vpr_Ig-like"/>
</dbReference>
<feature type="region of interest" description="Disordered" evidence="2">
    <location>
        <begin position="510"/>
        <end position="561"/>
    </location>
</feature>